<protein>
    <recommendedName>
        <fullName evidence="3 10">Signal peptidase complex subunit 2</fullName>
    </recommendedName>
</protein>
<sequence length="154" mass="17635">MASAQSRRNGGGRSISGTGHGPSCRTGSIRSSFLDKWEIDNKPVKIDKWDGSAVKTLWMILPQRRRASFLWLTGRILLEWILMIFQLSSSLKRLNDKYTLKLTFISGRIKQQQEAEFTKSITKFFDHRGTLVLDAHEPEISRVLDSLATERKIK</sequence>
<dbReference type="GO" id="GO:0008233">
    <property type="term" value="F:peptidase activity"/>
    <property type="evidence" value="ECO:0007669"/>
    <property type="project" value="UniProtKB-UniRule"/>
</dbReference>
<dbReference type="PANTHER" id="PTHR13085">
    <property type="entry name" value="MICROSOMAL SIGNAL PEPTIDASE 25 KDA SUBUNIT"/>
    <property type="match status" value="1"/>
</dbReference>
<feature type="region of interest" description="Disordered" evidence="11">
    <location>
        <begin position="1"/>
        <end position="27"/>
    </location>
</feature>
<comment type="function">
    <text evidence="8 10">Component of the signal peptidase complex (SPC) which catalyzes the cleavage of N-terminal signal sequences from nascent proteins as they are translocated into the lumen of the endoplasmic reticulum. Enhances the enzymatic activity of SPC and facilitates the interactions between different components of the translocation site.</text>
</comment>
<dbReference type="GO" id="GO:0006465">
    <property type="term" value="P:signal peptide processing"/>
    <property type="evidence" value="ECO:0007669"/>
    <property type="project" value="UniProtKB-UniRule"/>
</dbReference>
<comment type="subcellular location">
    <subcellularLocation>
        <location evidence="1 10">Endoplasmic reticulum membrane</location>
        <topology evidence="1 10">Multi-pass membrane protein</topology>
    </subcellularLocation>
</comment>
<dbReference type="GeneTree" id="ENSGT01070000253911"/>
<evidence type="ECO:0000256" key="11">
    <source>
        <dbReference type="SAM" id="MobiDB-lite"/>
    </source>
</evidence>
<evidence type="ECO:0000256" key="3">
    <source>
        <dbReference type="ARBA" id="ARBA00017057"/>
    </source>
</evidence>
<keyword evidence="6" id="KW-1133">Transmembrane helix</keyword>
<evidence type="ECO:0000313" key="13">
    <source>
        <dbReference type="Proteomes" id="UP000694407"/>
    </source>
</evidence>
<feature type="compositionally biased region" description="Gly residues" evidence="11">
    <location>
        <begin position="9"/>
        <end position="20"/>
    </location>
</feature>
<keyword evidence="7" id="KW-0472">Membrane</keyword>
<keyword evidence="4" id="KW-0812">Transmembrane</keyword>
<keyword evidence="5 10" id="KW-0256">Endoplasmic reticulum</keyword>
<name>A0A8C5YL30_MARMA</name>
<evidence type="ECO:0000256" key="5">
    <source>
        <dbReference type="ARBA" id="ARBA00022824"/>
    </source>
</evidence>
<dbReference type="Proteomes" id="UP000694407">
    <property type="component" value="Unplaced"/>
</dbReference>
<dbReference type="Pfam" id="PF06703">
    <property type="entry name" value="SPC25"/>
    <property type="match status" value="1"/>
</dbReference>
<evidence type="ECO:0000256" key="8">
    <source>
        <dbReference type="ARBA" id="ARBA00045608"/>
    </source>
</evidence>
<dbReference type="Ensembl" id="ENSMMMT00000000098.1">
    <property type="protein sequence ID" value="ENSMMMP00000000081.1"/>
    <property type="gene ID" value="ENSMMMG00000000094.1"/>
</dbReference>
<dbReference type="GO" id="GO:0045047">
    <property type="term" value="P:protein targeting to ER"/>
    <property type="evidence" value="ECO:0007669"/>
    <property type="project" value="TreeGrafter"/>
</dbReference>
<organism evidence="12 13">
    <name type="scientific">Marmota marmota marmota</name>
    <name type="common">Alpine marmot</name>
    <dbReference type="NCBI Taxonomy" id="9994"/>
    <lineage>
        <taxon>Eukaryota</taxon>
        <taxon>Metazoa</taxon>
        <taxon>Chordata</taxon>
        <taxon>Craniata</taxon>
        <taxon>Vertebrata</taxon>
        <taxon>Euteleostomi</taxon>
        <taxon>Mammalia</taxon>
        <taxon>Eutheria</taxon>
        <taxon>Euarchontoglires</taxon>
        <taxon>Glires</taxon>
        <taxon>Rodentia</taxon>
        <taxon>Sciuromorpha</taxon>
        <taxon>Sciuridae</taxon>
        <taxon>Xerinae</taxon>
        <taxon>Marmotini</taxon>
        <taxon>Marmota</taxon>
    </lineage>
</organism>
<comment type="subunit">
    <text evidence="9">Component of the signal peptidase complex paralog A (SPC-A) composed of a catalytic subunit SEC11A and three accessory subunits SPCS1, SPCS2 and SPCS3. Component of the signal peptidase complex paralog C (SPC-C) composed of a catalytic subunit SEC11C and three accessory subunits SPCS1, SPCS2 and SPCS3. Within the complex, interacts with SEC11A or SEC11C and SPCS1. The complex induces a local thinning of the ER membrane which is used to measure the length of the signal peptide (SP) h-region of protein substrates. This ensures the selectivity of the complex towards h-regions shorter than 18-20 amino acids.</text>
</comment>
<dbReference type="AlphaFoldDB" id="A0A8C5YL30"/>
<proteinExistence type="inferred from homology"/>
<evidence type="ECO:0000256" key="4">
    <source>
        <dbReference type="ARBA" id="ARBA00022692"/>
    </source>
</evidence>
<evidence type="ECO:0000256" key="10">
    <source>
        <dbReference type="RuleBase" id="RU368033"/>
    </source>
</evidence>
<dbReference type="InterPro" id="IPR009582">
    <property type="entry name" value="Spc2/SPCS2"/>
</dbReference>
<evidence type="ECO:0000256" key="6">
    <source>
        <dbReference type="ARBA" id="ARBA00022989"/>
    </source>
</evidence>
<evidence type="ECO:0000256" key="7">
    <source>
        <dbReference type="ARBA" id="ARBA00023136"/>
    </source>
</evidence>
<evidence type="ECO:0000256" key="9">
    <source>
        <dbReference type="ARBA" id="ARBA00046879"/>
    </source>
</evidence>
<comment type="similarity">
    <text evidence="2 10">Belongs to the SPCS2 family.</text>
</comment>
<dbReference type="PANTHER" id="PTHR13085:SF0">
    <property type="entry name" value="SIGNAL PEPTIDASE COMPLEX SUBUNIT 2"/>
    <property type="match status" value="1"/>
</dbReference>
<evidence type="ECO:0000313" key="12">
    <source>
        <dbReference type="Ensembl" id="ENSMMMP00000000081.1"/>
    </source>
</evidence>
<accession>A0A8C5YL30</accession>
<reference evidence="12" key="2">
    <citation type="submission" date="2025-09" db="UniProtKB">
        <authorList>
            <consortium name="Ensembl"/>
        </authorList>
    </citation>
    <scope>IDENTIFICATION</scope>
</reference>
<evidence type="ECO:0000256" key="2">
    <source>
        <dbReference type="ARBA" id="ARBA00007324"/>
    </source>
</evidence>
<evidence type="ECO:0000256" key="1">
    <source>
        <dbReference type="ARBA" id="ARBA00004477"/>
    </source>
</evidence>
<keyword evidence="13" id="KW-1185">Reference proteome</keyword>
<dbReference type="GO" id="GO:0005787">
    <property type="term" value="C:signal peptidase complex"/>
    <property type="evidence" value="ECO:0007669"/>
    <property type="project" value="UniProtKB-UniRule"/>
</dbReference>
<reference evidence="12" key="1">
    <citation type="submission" date="2025-08" db="UniProtKB">
        <authorList>
            <consortium name="Ensembl"/>
        </authorList>
    </citation>
    <scope>IDENTIFICATION</scope>
</reference>